<reference evidence="3 4" key="1">
    <citation type="submission" date="2018-03" db="EMBL/GenBank/DDBJ databases">
        <title>Genomic Encyclopedia of Archaeal and Bacterial Type Strains, Phase II (KMG-II): from individual species to whole genera.</title>
        <authorList>
            <person name="Goeker M."/>
        </authorList>
    </citation>
    <scope>NUCLEOTIDE SEQUENCE [LARGE SCALE GENOMIC DNA]</scope>
    <source>
        <strain evidence="3 4">DSM 101533</strain>
    </source>
</reference>
<feature type="chain" id="PRO_5015718232" evidence="1">
    <location>
        <begin position="19"/>
        <end position="147"/>
    </location>
</feature>
<dbReference type="OrthoDB" id="9799367at2"/>
<evidence type="ECO:0000259" key="2">
    <source>
        <dbReference type="Pfam" id="PF03625"/>
    </source>
</evidence>
<dbReference type="Proteomes" id="UP000238007">
    <property type="component" value="Unassembled WGS sequence"/>
</dbReference>
<feature type="domain" description="DUF302" evidence="2">
    <location>
        <begin position="51"/>
        <end position="110"/>
    </location>
</feature>
<protein>
    <submittedName>
        <fullName evidence="3">Uncharacterized protein (DUF302 family)</fullName>
    </submittedName>
</protein>
<dbReference type="InterPro" id="IPR035923">
    <property type="entry name" value="TT1751-like_sf"/>
</dbReference>
<proteinExistence type="predicted"/>
<dbReference type="SUPFAM" id="SSF103247">
    <property type="entry name" value="TT1751-like"/>
    <property type="match status" value="1"/>
</dbReference>
<dbReference type="EMBL" id="PVTP01000003">
    <property type="protein sequence ID" value="PRY79059.1"/>
    <property type="molecule type" value="Genomic_DNA"/>
</dbReference>
<dbReference type="Pfam" id="PF03625">
    <property type="entry name" value="DUF302"/>
    <property type="match status" value="1"/>
</dbReference>
<dbReference type="AlphaFoldDB" id="A0A2T0W261"/>
<dbReference type="PANTHER" id="PTHR38342">
    <property type="entry name" value="SLR5037 PROTEIN"/>
    <property type="match status" value="1"/>
</dbReference>
<dbReference type="InterPro" id="IPR005180">
    <property type="entry name" value="DUF302"/>
</dbReference>
<evidence type="ECO:0000313" key="3">
    <source>
        <dbReference type="EMBL" id="PRY79059.1"/>
    </source>
</evidence>
<comment type="caution">
    <text evidence="3">The sequence shown here is derived from an EMBL/GenBank/DDBJ whole genome shotgun (WGS) entry which is preliminary data.</text>
</comment>
<dbReference type="Gene3D" id="3.30.310.70">
    <property type="entry name" value="TT1751-like domain"/>
    <property type="match status" value="1"/>
</dbReference>
<name>A0A2T0W261_9RHOB</name>
<keyword evidence="4" id="KW-1185">Reference proteome</keyword>
<dbReference type="RefSeq" id="WP_106356181.1">
    <property type="nucleotide sequence ID" value="NZ_PVTP01000003.1"/>
</dbReference>
<feature type="signal peptide" evidence="1">
    <location>
        <begin position="1"/>
        <end position="18"/>
    </location>
</feature>
<sequence>MKTFIAAALIGLSTTAMAEDMMKTSPLSVTETIDALEAAVTGAGATVFARIDHAAGAQSVGKSLPDAQLLIFGNPALGSLAMEEDIRAGLVLPLRVLAYADADGTTQLTWTPAEDLFAGLDISADAEVIAKMNGALAALTAKAVGAE</sequence>
<organism evidence="3 4">
    <name type="scientific">Yoonia maritima</name>
    <dbReference type="NCBI Taxonomy" id="1435347"/>
    <lineage>
        <taxon>Bacteria</taxon>
        <taxon>Pseudomonadati</taxon>
        <taxon>Pseudomonadota</taxon>
        <taxon>Alphaproteobacteria</taxon>
        <taxon>Rhodobacterales</taxon>
        <taxon>Paracoccaceae</taxon>
        <taxon>Yoonia</taxon>
    </lineage>
</organism>
<evidence type="ECO:0000313" key="4">
    <source>
        <dbReference type="Proteomes" id="UP000238007"/>
    </source>
</evidence>
<keyword evidence="1" id="KW-0732">Signal</keyword>
<gene>
    <name evidence="3" type="ORF">CLV80_103393</name>
</gene>
<dbReference type="CDD" id="cd14797">
    <property type="entry name" value="DUF302"/>
    <property type="match status" value="1"/>
</dbReference>
<evidence type="ECO:0000256" key="1">
    <source>
        <dbReference type="SAM" id="SignalP"/>
    </source>
</evidence>
<dbReference type="PANTHER" id="PTHR38342:SF2">
    <property type="entry name" value="INNER MEMBRANE OR EXPORTED"/>
    <property type="match status" value="1"/>
</dbReference>
<accession>A0A2T0W261</accession>